<dbReference type="InterPro" id="IPR050811">
    <property type="entry name" value="Phosphate_ABC_transporter"/>
</dbReference>
<evidence type="ECO:0000256" key="2">
    <source>
        <dbReference type="SAM" id="Phobius"/>
    </source>
</evidence>
<evidence type="ECO:0000259" key="3">
    <source>
        <dbReference type="Pfam" id="PF12849"/>
    </source>
</evidence>
<organism evidence="4 5">
    <name type="scientific">Saccharopolyspora spinosa</name>
    <dbReference type="NCBI Taxonomy" id="60894"/>
    <lineage>
        <taxon>Bacteria</taxon>
        <taxon>Bacillati</taxon>
        <taxon>Actinomycetota</taxon>
        <taxon>Actinomycetes</taxon>
        <taxon>Pseudonocardiales</taxon>
        <taxon>Pseudonocardiaceae</taxon>
        <taxon>Saccharopolyspora</taxon>
    </lineage>
</organism>
<dbReference type="Gene3D" id="3.40.190.10">
    <property type="entry name" value="Periplasmic binding protein-like II"/>
    <property type="match status" value="2"/>
</dbReference>
<sequence length="561" mass="60795">MVSWGETVQALAALFGQHVSSWVLGVLAAATIAAPVVDRFVIRRKRLHYRVLYNSKIGLSPIELHDGEVPPADPQLIRIARLVDRMSIVIIRIRNTGSFDIEADDFAEDLSFTFGKRIVWDARISEAPTKTIRQRIRNNLVFFTDGQETGYAPNPPSLGTLRERLGQRLANWVAAQPTAAIEIGPQWHGVRLSELSLQRGQKFKLVVVLREPDDESATTDDSTSKEIGFAGRIANGRIKDEKQQRGVAWPLAVTGIGALLTVALVTTLITGIFRQDSDVVCATGSLRIEGSSAFAPIMSNVATAYSQACGGADVIAQPTGSLDGVRALSAPGSQNDLAVLSDGPALEPSPDLVAQPLALVVYGVVVNDSAGIDRLTTEQLHGIFAGRFRDWNQLRDGASLPIRIVGRGQESGTRQVFETRVLQGSEGLLSSDSCEAPERMPQAQTTRCERSSTAQVVDEIATTPGAIGYTDTPAANIAVAQGKPVKIAQLDGRYPDISSAHQGYRFWTIEYLYTKGFPANDSVLKHFIDYLRSDTARAELRDAGYTPCIERTGLPHPLCQG</sequence>
<proteinExistence type="predicted"/>
<evidence type="ECO:0000313" key="5">
    <source>
        <dbReference type="Proteomes" id="UP000233786"/>
    </source>
</evidence>
<gene>
    <name evidence="4" type="ORF">A8926_7793</name>
</gene>
<comment type="caution">
    <text evidence="4">The sequence shown here is derived from an EMBL/GenBank/DDBJ whole genome shotgun (WGS) entry which is preliminary data.</text>
</comment>
<dbReference type="Pfam" id="PF12849">
    <property type="entry name" value="PBP_like_2"/>
    <property type="match status" value="1"/>
</dbReference>
<keyword evidence="1" id="KW-0732">Signal</keyword>
<dbReference type="Proteomes" id="UP000233786">
    <property type="component" value="Unassembled WGS sequence"/>
</dbReference>
<evidence type="ECO:0000313" key="4">
    <source>
        <dbReference type="EMBL" id="PKW19615.1"/>
    </source>
</evidence>
<dbReference type="InterPro" id="IPR024370">
    <property type="entry name" value="PBP_domain"/>
</dbReference>
<dbReference type="AlphaFoldDB" id="A0A2N3Y9N8"/>
<dbReference type="PANTHER" id="PTHR30570">
    <property type="entry name" value="PERIPLASMIC PHOSPHATE BINDING COMPONENT OF PHOSPHATE ABC TRANSPORTER"/>
    <property type="match status" value="1"/>
</dbReference>
<evidence type="ECO:0000256" key="1">
    <source>
        <dbReference type="ARBA" id="ARBA00022729"/>
    </source>
</evidence>
<dbReference type="SUPFAM" id="SSF53850">
    <property type="entry name" value="Periplasmic binding protein-like II"/>
    <property type="match status" value="1"/>
</dbReference>
<keyword evidence="5" id="KW-1185">Reference proteome</keyword>
<dbReference type="EMBL" id="PJNB01000001">
    <property type="protein sequence ID" value="PKW19615.1"/>
    <property type="molecule type" value="Genomic_DNA"/>
</dbReference>
<keyword evidence="2" id="KW-1133">Transmembrane helix</keyword>
<dbReference type="PANTHER" id="PTHR30570:SF1">
    <property type="entry name" value="PHOSPHATE-BINDING PROTEIN PSTS"/>
    <property type="match status" value="1"/>
</dbReference>
<reference evidence="4" key="1">
    <citation type="submission" date="2017-12" db="EMBL/GenBank/DDBJ databases">
        <title>Sequencing the genomes of 1000 Actinobacteria strains.</title>
        <authorList>
            <person name="Klenk H.-P."/>
        </authorList>
    </citation>
    <scope>NUCLEOTIDE SEQUENCE [LARGE SCALE GENOMIC DNA]</scope>
    <source>
        <strain evidence="4">DSM 44228</strain>
    </source>
</reference>
<dbReference type="OrthoDB" id="9790048at2"/>
<name>A0A2N3Y9N8_SACSN</name>
<feature type="transmembrane region" description="Helical" evidence="2">
    <location>
        <begin position="247"/>
        <end position="273"/>
    </location>
</feature>
<keyword evidence="2" id="KW-0812">Transmembrane</keyword>
<keyword evidence="2" id="KW-0472">Membrane</keyword>
<dbReference type="STRING" id="994479.GCA_000194155_00363"/>
<protein>
    <submittedName>
        <fullName evidence="4">ABC-type phosphate transport system substrate-binding protein</fullName>
    </submittedName>
</protein>
<accession>A0A2N3Y9N8</accession>
<feature type="transmembrane region" description="Helical" evidence="2">
    <location>
        <begin position="20"/>
        <end position="42"/>
    </location>
</feature>
<feature type="domain" description="PBP" evidence="3">
    <location>
        <begin position="283"/>
        <end position="534"/>
    </location>
</feature>